<dbReference type="AlphaFoldDB" id="A0A502CKP4"/>
<protein>
    <recommendedName>
        <fullName evidence="1">Translation initiation factor IF-2 N-terminal domain-containing protein</fullName>
    </recommendedName>
</protein>
<evidence type="ECO:0000259" key="1">
    <source>
        <dbReference type="Pfam" id="PF04760"/>
    </source>
</evidence>
<dbReference type="Gene3D" id="1.10.10.2480">
    <property type="match status" value="1"/>
</dbReference>
<dbReference type="InterPro" id="IPR006847">
    <property type="entry name" value="IF2_N"/>
</dbReference>
<evidence type="ECO:0000313" key="2">
    <source>
        <dbReference type="EMBL" id="TPG12251.1"/>
    </source>
</evidence>
<gene>
    <name evidence="2" type="ORF">EAH86_20205</name>
</gene>
<feature type="domain" description="Translation initiation factor IF-2 N-terminal" evidence="1">
    <location>
        <begin position="3"/>
        <end position="51"/>
    </location>
</feature>
<comment type="caution">
    <text evidence="2">The sequence shown here is derived from an EMBL/GenBank/DDBJ whole genome shotgun (WGS) entry which is preliminary data.</text>
</comment>
<sequence>MPRIPIAALARELNLPIATLLTQLVMMGLEARTARSSLDTDTAERVKAEIGSGGVGQQPGLKAVPTHTERDVQVLSGVRVSRLPSKIPAAPHRRRVIAVASPNFGELRTADEQQSVALIIPPTRPPSSELDLSLYRRGLLEPGMVLIQSPLDNTRYQPLDDAAESFALDKLLLYDRVAGLLGATKFSVEELLVQSDAGSLSVRGGAKAPIGQAKGHFDKSQSDKFQRFMEVGSTNAAGPPDVEAAQRLVDDAGLASEPTLSHLIAVVRDGVRKKTQTLRLNLTREVSRTLDLGAEVSNQIKIGGSGGVERRHDQVNDVQILLRVEF</sequence>
<dbReference type="EMBL" id="RCZM01000011">
    <property type="protein sequence ID" value="TPG12251.1"/>
    <property type="molecule type" value="Genomic_DNA"/>
</dbReference>
<dbReference type="Proteomes" id="UP000317722">
    <property type="component" value="Unassembled WGS sequence"/>
</dbReference>
<proteinExistence type="predicted"/>
<name>A0A502CKP4_9MICO</name>
<reference evidence="2 3" key="1">
    <citation type="journal article" date="2019" name="Environ. Microbiol.">
        <title>Species interactions and distinct microbial communities in high Arctic permafrost affected cryosols are associated with the CH4 and CO2 gas fluxes.</title>
        <authorList>
            <person name="Altshuler I."/>
            <person name="Hamel J."/>
            <person name="Turney S."/>
            <person name="Magnuson E."/>
            <person name="Levesque R."/>
            <person name="Greer C."/>
            <person name="Whyte L.G."/>
        </authorList>
    </citation>
    <scope>NUCLEOTIDE SEQUENCE [LARGE SCALE GENOMIC DNA]</scope>
    <source>
        <strain evidence="2 3">S9.3A</strain>
    </source>
</reference>
<dbReference type="RefSeq" id="WP_161988729.1">
    <property type="nucleotide sequence ID" value="NZ_RCZM01000011.1"/>
</dbReference>
<accession>A0A502CKP4</accession>
<organism evidence="2 3">
    <name type="scientific">Pedococcus bigeumensis</name>
    <dbReference type="NCBI Taxonomy" id="433644"/>
    <lineage>
        <taxon>Bacteria</taxon>
        <taxon>Bacillati</taxon>
        <taxon>Actinomycetota</taxon>
        <taxon>Actinomycetes</taxon>
        <taxon>Micrococcales</taxon>
        <taxon>Intrasporangiaceae</taxon>
        <taxon>Pedococcus</taxon>
    </lineage>
</organism>
<evidence type="ECO:0000313" key="3">
    <source>
        <dbReference type="Proteomes" id="UP000317722"/>
    </source>
</evidence>
<dbReference type="Pfam" id="PF04760">
    <property type="entry name" value="IF2_N"/>
    <property type="match status" value="1"/>
</dbReference>
<keyword evidence="3" id="KW-1185">Reference proteome</keyword>